<dbReference type="Proteomes" id="UP001216150">
    <property type="component" value="Unassembled WGS sequence"/>
</dbReference>
<keyword evidence="2" id="KW-1185">Reference proteome</keyword>
<reference evidence="1 2" key="1">
    <citation type="journal article" date="2023" name="IMA Fungus">
        <title>Comparative genomic study of the Penicillium genus elucidates a diverse pangenome and 15 lateral gene transfer events.</title>
        <authorList>
            <person name="Petersen C."/>
            <person name="Sorensen T."/>
            <person name="Nielsen M.R."/>
            <person name="Sondergaard T.E."/>
            <person name="Sorensen J.L."/>
            <person name="Fitzpatrick D.A."/>
            <person name="Frisvad J.C."/>
            <person name="Nielsen K.L."/>
        </authorList>
    </citation>
    <scope>NUCLEOTIDE SEQUENCE [LARGE SCALE GENOMIC DNA]</scope>
    <source>
        <strain evidence="1 2">IBT 29057</strain>
    </source>
</reference>
<name>A0AAD6GX33_9EURO</name>
<protein>
    <submittedName>
        <fullName evidence="1">Uncharacterized protein</fullName>
    </submittedName>
</protein>
<sequence length="68" mass="8337">MSHPKRNVLLYPEFETLTDFHEFINRKLEDADRFAEILIQEFLSNHLLHYGIWKKVLDWQRLESHTIL</sequence>
<dbReference type="AlphaFoldDB" id="A0AAD6GX33"/>
<comment type="caution">
    <text evidence="1">The sequence shown here is derived from an EMBL/GenBank/DDBJ whole genome shotgun (WGS) entry which is preliminary data.</text>
</comment>
<evidence type="ECO:0000313" key="2">
    <source>
        <dbReference type="Proteomes" id="UP001216150"/>
    </source>
</evidence>
<accession>A0AAD6GX33</accession>
<dbReference type="EMBL" id="JAQJAC010000002">
    <property type="protein sequence ID" value="KAJ5596936.1"/>
    <property type="molecule type" value="Genomic_DNA"/>
</dbReference>
<evidence type="ECO:0000313" key="1">
    <source>
        <dbReference type="EMBL" id="KAJ5596936.1"/>
    </source>
</evidence>
<gene>
    <name evidence="1" type="ORF">N7450_003394</name>
</gene>
<proteinExistence type="predicted"/>
<organism evidence="1 2">
    <name type="scientific">Penicillium hetheringtonii</name>
    <dbReference type="NCBI Taxonomy" id="911720"/>
    <lineage>
        <taxon>Eukaryota</taxon>
        <taxon>Fungi</taxon>
        <taxon>Dikarya</taxon>
        <taxon>Ascomycota</taxon>
        <taxon>Pezizomycotina</taxon>
        <taxon>Eurotiomycetes</taxon>
        <taxon>Eurotiomycetidae</taxon>
        <taxon>Eurotiales</taxon>
        <taxon>Aspergillaceae</taxon>
        <taxon>Penicillium</taxon>
    </lineage>
</organism>